<keyword evidence="6" id="KW-0418">Kinase</keyword>
<dbReference type="GO" id="GO:0005975">
    <property type="term" value="P:carbohydrate metabolic process"/>
    <property type="evidence" value="ECO:0007669"/>
    <property type="project" value="InterPro"/>
</dbReference>
<dbReference type="GO" id="GO:0005737">
    <property type="term" value="C:cytoplasm"/>
    <property type="evidence" value="ECO:0007669"/>
    <property type="project" value="TreeGrafter"/>
</dbReference>
<evidence type="ECO:0000256" key="6">
    <source>
        <dbReference type="ARBA" id="ARBA00022777"/>
    </source>
</evidence>
<keyword evidence="4" id="KW-0808">Transferase</keyword>
<evidence type="ECO:0000256" key="8">
    <source>
        <dbReference type="ARBA" id="ARBA00029835"/>
    </source>
</evidence>
<evidence type="ECO:0000256" key="5">
    <source>
        <dbReference type="ARBA" id="ARBA00022741"/>
    </source>
</evidence>
<protein>
    <recommendedName>
        <fullName evidence="3">gluconokinase</fullName>
        <ecNumber evidence="3">2.7.1.12</ecNumber>
    </recommendedName>
    <alternativeName>
        <fullName evidence="8">Gluconate kinase</fullName>
    </alternativeName>
</protein>
<dbReference type="Proteomes" id="UP000504640">
    <property type="component" value="Unplaced"/>
</dbReference>
<evidence type="ECO:0000256" key="3">
    <source>
        <dbReference type="ARBA" id="ARBA00012054"/>
    </source>
</evidence>
<gene>
    <name evidence="11" type="primary">IDNK</name>
</gene>
<dbReference type="PANTHER" id="PTHR43442:SF3">
    <property type="entry name" value="GLUCONOKINASE-RELATED"/>
    <property type="match status" value="1"/>
</dbReference>
<reference evidence="11" key="1">
    <citation type="submission" date="2025-08" db="UniProtKB">
        <authorList>
            <consortium name="RefSeq"/>
        </authorList>
    </citation>
    <scope>IDENTIFICATION</scope>
    <source>
        <tissue evidence="11">Blood</tissue>
    </source>
</reference>
<dbReference type="GeneID" id="116559756"/>
<comment type="pathway">
    <text evidence="1">Carbohydrate acid metabolism; D-gluconate degradation.</text>
</comment>
<comment type="catalytic activity">
    <reaction evidence="9">
        <text>D-gluconate + ATP = 6-phospho-D-gluconate + ADP + H(+)</text>
        <dbReference type="Rhea" id="RHEA:19433"/>
        <dbReference type="ChEBI" id="CHEBI:15378"/>
        <dbReference type="ChEBI" id="CHEBI:18391"/>
        <dbReference type="ChEBI" id="CHEBI:30616"/>
        <dbReference type="ChEBI" id="CHEBI:58759"/>
        <dbReference type="ChEBI" id="CHEBI:456216"/>
        <dbReference type="EC" id="2.7.1.12"/>
    </reaction>
</comment>
<keyword evidence="10" id="KW-1185">Reference proteome</keyword>
<dbReference type="UniPathway" id="UPA00792"/>
<dbReference type="AlphaFoldDB" id="A0A6J3IXB9"/>
<dbReference type="InterPro" id="IPR006001">
    <property type="entry name" value="Therm_gnt_kin"/>
</dbReference>
<keyword evidence="7" id="KW-0067">ATP-binding</keyword>
<evidence type="ECO:0000256" key="2">
    <source>
        <dbReference type="ARBA" id="ARBA00008420"/>
    </source>
</evidence>
<comment type="similarity">
    <text evidence="2">Belongs to the gluconokinase GntK/GntV family.</text>
</comment>
<dbReference type="SUPFAM" id="SSF52540">
    <property type="entry name" value="P-loop containing nucleoside triphosphate hydrolases"/>
    <property type="match status" value="1"/>
</dbReference>
<evidence type="ECO:0000313" key="11">
    <source>
        <dbReference type="RefSeq" id="XP_032146735.1"/>
    </source>
</evidence>
<accession>A0A6J3IXB9</accession>
<dbReference type="RefSeq" id="XP_032146735.1">
    <property type="nucleotide sequence ID" value="XM_032290844.1"/>
</dbReference>
<dbReference type="CTD" id="414328"/>
<evidence type="ECO:0000256" key="9">
    <source>
        <dbReference type="ARBA" id="ARBA00048090"/>
    </source>
</evidence>
<evidence type="ECO:0000256" key="4">
    <source>
        <dbReference type="ARBA" id="ARBA00022679"/>
    </source>
</evidence>
<organism evidence="10 11">
    <name type="scientific">Sapajus apella</name>
    <name type="common">Brown-capped capuchin</name>
    <name type="synonym">Cebus apella</name>
    <dbReference type="NCBI Taxonomy" id="9515"/>
    <lineage>
        <taxon>Eukaryota</taxon>
        <taxon>Metazoa</taxon>
        <taxon>Chordata</taxon>
        <taxon>Craniata</taxon>
        <taxon>Vertebrata</taxon>
        <taxon>Euteleostomi</taxon>
        <taxon>Mammalia</taxon>
        <taxon>Eutheria</taxon>
        <taxon>Euarchontoglires</taxon>
        <taxon>Primates</taxon>
        <taxon>Haplorrhini</taxon>
        <taxon>Platyrrhini</taxon>
        <taxon>Cebidae</taxon>
        <taxon>Cebinae</taxon>
        <taxon>Sapajus</taxon>
    </lineage>
</organism>
<name>A0A6J3IXB9_SAPAP</name>
<dbReference type="InterPro" id="IPR027417">
    <property type="entry name" value="P-loop_NTPase"/>
</dbReference>
<dbReference type="Gene3D" id="3.40.50.300">
    <property type="entry name" value="P-loop containing nucleotide triphosphate hydrolases"/>
    <property type="match status" value="1"/>
</dbReference>
<dbReference type="EC" id="2.7.1.12" evidence="3"/>
<evidence type="ECO:0000256" key="7">
    <source>
        <dbReference type="ARBA" id="ARBA00022840"/>
    </source>
</evidence>
<proteinExistence type="inferred from homology"/>
<evidence type="ECO:0000313" key="10">
    <source>
        <dbReference type="Proteomes" id="UP000504640"/>
    </source>
</evidence>
<keyword evidence="5" id="KW-0547">Nucleotide-binding</keyword>
<dbReference type="GO" id="GO:0005524">
    <property type="term" value="F:ATP binding"/>
    <property type="evidence" value="ECO:0007669"/>
    <property type="project" value="UniProtKB-KW"/>
</dbReference>
<sequence>MAAFHHRQQRTELDQLKHHNLQGSIGHFENFKSGTPHVVARVVRCMLKTYSRSTVGALLASELGWKFYDADDYHSEENRRKMGEGIPLNDQDRIPWLCKLHDILLSCDNQESLRSLVSEQRCSLGTACGSSLFSPEENVQRHINTRKRWCSSEVQGVGKGSKVG</sequence>
<dbReference type="GO" id="GO:0046316">
    <property type="term" value="F:gluconokinase activity"/>
    <property type="evidence" value="ECO:0007669"/>
    <property type="project" value="UniProtKB-EC"/>
</dbReference>
<dbReference type="PANTHER" id="PTHR43442">
    <property type="entry name" value="GLUCONOKINASE-RELATED"/>
    <property type="match status" value="1"/>
</dbReference>
<evidence type="ECO:0000256" key="1">
    <source>
        <dbReference type="ARBA" id="ARBA00004875"/>
    </source>
</evidence>